<organism evidence="2 3">
    <name type="scientific">Roseibium aggregatum</name>
    <dbReference type="NCBI Taxonomy" id="187304"/>
    <lineage>
        <taxon>Bacteria</taxon>
        <taxon>Pseudomonadati</taxon>
        <taxon>Pseudomonadota</taxon>
        <taxon>Alphaproteobacteria</taxon>
        <taxon>Hyphomicrobiales</taxon>
        <taxon>Stappiaceae</taxon>
        <taxon>Roseibium</taxon>
    </lineage>
</organism>
<dbReference type="Pfam" id="PF00149">
    <property type="entry name" value="Metallophos"/>
    <property type="match status" value="1"/>
</dbReference>
<dbReference type="Proteomes" id="UP000048926">
    <property type="component" value="Unassembled WGS sequence"/>
</dbReference>
<name>A0A0M6YEW4_9HYPH</name>
<dbReference type="PANTHER" id="PTHR37844:SF2">
    <property type="entry name" value="SER_THR PROTEIN PHOSPHATASE SUPERFAMILY (AFU_ORTHOLOGUE AFUA_1G14840)"/>
    <property type="match status" value="1"/>
</dbReference>
<dbReference type="GO" id="GO:0016787">
    <property type="term" value="F:hydrolase activity"/>
    <property type="evidence" value="ECO:0007669"/>
    <property type="project" value="InterPro"/>
</dbReference>
<dbReference type="InterPro" id="IPR004843">
    <property type="entry name" value="Calcineurin-like_PHP"/>
</dbReference>
<evidence type="ECO:0000313" key="2">
    <source>
        <dbReference type="EMBL" id="CTQ47350.1"/>
    </source>
</evidence>
<dbReference type="InterPro" id="IPR029052">
    <property type="entry name" value="Metallo-depent_PP-like"/>
</dbReference>
<dbReference type="Gene3D" id="3.60.21.10">
    <property type="match status" value="1"/>
</dbReference>
<gene>
    <name evidence="2" type="ORF">LAL4801_05812</name>
</gene>
<protein>
    <submittedName>
        <fullName evidence="2">Calcineurin-like phosphoesterase superfamily domain protein</fullName>
    </submittedName>
</protein>
<evidence type="ECO:0000313" key="3">
    <source>
        <dbReference type="Proteomes" id="UP000048926"/>
    </source>
</evidence>
<keyword evidence="3" id="KW-1185">Reference proteome</keyword>
<dbReference type="AlphaFoldDB" id="A0A0M6YEW4"/>
<accession>A0A0M6YEW4</accession>
<feature type="domain" description="Calcineurin-like phosphoesterase" evidence="1">
    <location>
        <begin position="1"/>
        <end position="226"/>
    </location>
</feature>
<dbReference type="SUPFAM" id="SSF56300">
    <property type="entry name" value="Metallo-dependent phosphatases"/>
    <property type="match status" value="1"/>
</dbReference>
<dbReference type="EMBL" id="CXST01000006">
    <property type="protein sequence ID" value="CTQ47350.1"/>
    <property type="molecule type" value="Genomic_DNA"/>
</dbReference>
<dbReference type="RefSeq" id="WP_055661389.1">
    <property type="nucleotide sequence ID" value="NZ_CXST01000006.1"/>
</dbReference>
<sequence length="279" mass="31995">MKIWFVSDLHFERFLPEDVAVLEKPDDADVMVVAGDTHKCPRVPDWVLRQRDASGIPIVIVAGNHEHYGQNDIYNSLSLLRVVLGREEGIHFLENNAVILGDCRFVGATMWTDFLLHGEQNRVSRMTKAHFYMNDYGHIATGLYKSLTPADTLEFHERTRREFTETLDWYPHDGPTIFVTHHMPHPMCGFRHGMNDILKPAYASDMSDIMLRDDGPDLWISGHGHESYDFEVGQCRVVANPRGYVDKRSHNGFENPEWDPLKVVDTDLLPRFRPSGPTP</sequence>
<evidence type="ECO:0000259" key="1">
    <source>
        <dbReference type="Pfam" id="PF00149"/>
    </source>
</evidence>
<dbReference type="PANTHER" id="PTHR37844">
    <property type="entry name" value="SER/THR PROTEIN PHOSPHATASE SUPERFAMILY (AFU_ORTHOLOGUE AFUA_1G14840)"/>
    <property type="match status" value="1"/>
</dbReference>
<proteinExistence type="predicted"/>
<reference evidence="3" key="1">
    <citation type="submission" date="2015-07" db="EMBL/GenBank/DDBJ databases">
        <authorList>
            <person name="Rodrigo-Torres Lidia"/>
            <person name="Arahal R.David."/>
        </authorList>
    </citation>
    <scope>NUCLEOTIDE SEQUENCE [LARGE SCALE GENOMIC DNA]</scope>
    <source>
        <strain evidence="3">CECT 4801</strain>
    </source>
</reference>
<dbReference type="OrthoDB" id="332939at2"/>